<feature type="transmembrane region" description="Helical" evidence="8">
    <location>
        <begin position="251"/>
        <end position="271"/>
    </location>
</feature>
<evidence type="ECO:0000313" key="10">
    <source>
        <dbReference type="Proteomes" id="UP000034264"/>
    </source>
</evidence>
<feature type="transmembrane region" description="Helical" evidence="8">
    <location>
        <begin position="84"/>
        <end position="100"/>
    </location>
</feature>
<evidence type="ECO:0008006" key="11">
    <source>
        <dbReference type="Google" id="ProtNLM"/>
    </source>
</evidence>
<dbReference type="Proteomes" id="UP000034264">
    <property type="component" value="Unassembled WGS sequence"/>
</dbReference>
<keyword evidence="5 8" id="KW-0812">Transmembrane</keyword>
<dbReference type="GO" id="GO:0005886">
    <property type="term" value="C:plasma membrane"/>
    <property type="evidence" value="ECO:0007669"/>
    <property type="project" value="UniProtKB-SubCell"/>
</dbReference>
<gene>
    <name evidence="9" type="ORF">UX05_C0011G0022</name>
</gene>
<dbReference type="EMBL" id="LCKS01000011">
    <property type="protein sequence ID" value="KKU02556.1"/>
    <property type="molecule type" value="Genomic_DNA"/>
</dbReference>
<keyword evidence="2" id="KW-1003">Cell membrane</keyword>
<evidence type="ECO:0000313" key="9">
    <source>
        <dbReference type="EMBL" id="KKU02556.1"/>
    </source>
</evidence>
<comment type="subcellular location">
    <subcellularLocation>
        <location evidence="1">Cell membrane</location>
        <topology evidence="1">Multi-pass membrane protein</topology>
    </subcellularLocation>
</comment>
<keyword evidence="4" id="KW-0808">Transferase</keyword>
<protein>
    <recommendedName>
        <fullName evidence="11">Glycosyltransferase RgtA/B/C/D-like domain-containing protein</fullName>
    </recommendedName>
</protein>
<comment type="caution">
    <text evidence="9">The sequence shown here is derived from an EMBL/GenBank/DDBJ whole genome shotgun (WGS) entry which is preliminary data.</text>
</comment>
<evidence type="ECO:0000256" key="2">
    <source>
        <dbReference type="ARBA" id="ARBA00022475"/>
    </source>
</evidence>
<sequence length="432" mass="49628">MTQWTESLWGDEGFSAMAIQRPFGQMLGVIMRDTAPPLFYIVGWIWGRLFGFSEVSLRSLTLLLMVGTSIFAVLIVYKIQKSKHVAILAGLLVLFNPFLERFAFEWRMYAMLAFTVTGSIYFWMQKKWTGYVIFTLAALYTHHFALFTVAGQVLWHLIFEFQWGKPATYFKQLRPYFLVGLGYLPWIYPMYLQITRVKGSGFWLSVPPLSELPKEIFNFVSAGIPEKWRWAIVGLGLLLVGKDWRLVGKPWIKLLVVFFAPVGLSLIVSYLLTPIFYDRYLLSVIVGVGLLLALGTRRQLVPLLLGFGLVYGYFSWYQFTHPTKRPFKQLAMYVKSEQRSGDYLVNYNGRAHHLWESKYYGIPAPIYVPGKPLPLYVGTAQMTPQDTISSLPARISGRLGVISSEPAERISLPGYRLIEVQRFGELSVSWWR</sequence>
<evidence type="ECO:0000256" key="3">
    <source>
        <dbReference type="ARBA" id="ARBA00022676"/>
    </source>
</evidence>
<feature type="transmembrane region" description="Helical" evidence="8">
    <location>
        <begin position="106"/>
        <end position="124"/>
    </location>
</feature>
<dbReference type="InterPro" id="IPR050297">
    <property type="entry name" value="LipidA_mod_glycosyltrf_83"/>
</dbReference>
<accession>A0A0G1M2W5</accession>
<dbReference type="GO" id="GO:0009103">
    <property type="term" value="P:lipopolysaccharide biosynthetic process"/>
    <property type="evidence" value="ECO:0007669"/>
    <property type="project" value="UniProtKB-ARBA"/>
</dbReference>
<dbReference type="GO" id="GO:0016763">
    <property type="term" value="F:pentosyltransferase activity"/>
    <property type="evidence" value="ECO:0007669"/>
    <property type="project" value="TreeGrafter"/>
</dbReference>
<evidence type="ECO:0000256" key="5">
    <source>
        <dbReference type="ARBA" id="ARBA00022692"/>
    </source>
</evidence>
<feature type="transmembrane region" description="Helical" evidence="8">
    <location>
        <begin position="175"/>
        <end position="192"/>
    </location>
</feature>
<evidence type="ECO:0000256" key="8">
    <source>
        <dbReference type="SAM" id="Phobius"/>
    </source>
</evidence>
<evidence type="ECO:0000256" key="1">
    <source>
        <dbReference type="ARBA" id="ARBA00004651"/>
    </source>
</evidence>
<dbReference type="PANTHER" id="PTHR33908">
    <property type="entry name" value="MANNOSYLTRANSFERASE YKCB-RELATED"/>
    <property type="match status" value="1"/>
</dbReference>
<reference evidence="9 10" key="1">
    <citation type="journal article" date="2015" name="Nature">
        <title>rRNA introns, odd ribosomes, and small enigmatic genomes across a large radiation of phyla.</title>
        <authorList>
            <person name="Brown C.T."/>
            <person name="Hug L.A."/>
            <person name="Thomas B.C."/>
            <person name="Sharon I."/>
            <person name="Castelle C.J."/>
            <person name="Singh A."/>
            <person name="Wilkins M.J."/>
            <person name="Williams K.H."/>
            <person name="Banfield J.F."/>
        </authorList>
    </citation>
    <scope>NUCLEOTIDE SEQUENCE [LARGE SCALE GENOMIC DNA]</scope>
</reference>
<feature type="transmembrane region" description="Helical" evidence="8">
    <location>
        <begin position="131"/>
        <end position="155"/>
    </location>
</feature>
<keyword evidence="7 8" id="KW-0472">Membrane</keyword>
<keyword evidence="3" id="KW-0328">Glycosyltransferase</keyword>
<evidence type="ECO:0000256" key="4">
    <source>
        <dbReference type="ARBA" id="ARBA00022679"/>
    </source>
</evidence>
<feature type="transmembrane region" description="Helical" evidence="8">
    <location>
        <begin position="301"/>
        <end position="319"/>
    </location>
</feature>
<dbReference type="PANTHER" id="PTHR33908:SF11">
    <property type="entry name" value="MEMBRANE PROTEIN"/>
    <property type="match status" value="1"/>
</dbReference>
<proteinExistence type="predicted"/>
<keyword evidence="6 8" id="KW-1133">Transmembrane helix</keyword>
<feature type="transmembrane region" description="Helical" evidence="8">
    <location>
        <begin position="59"/>
        <end position="77"/>
    </location>
</feature>
<dbReference type="AlphaFoldDB" id="A0A0G1M2W5"/>
<evidence type="ECO:0000256" key="6">
    <source>
        <dbReference type="ARBA" id="ARBA00022989"/>
    </source>
</evidence>
<name>A0A0G1M2W5_9BACT</name>
<evidence type="ECO:0000256" key="7">
    <source>
        <dbReference type="ARBA" id="ARBA00023136"/>
    </source>
</evidence>
<organism evidence="9 10">
    <name type="scientific">Candidatus Amesbacteria bacterium GW2011_GWC2_45_19</name>
    <dbReference type="NCBI Taxonomy" id="1618366"/>
    <lineage>
        <taxon>Bacteria</taxon>
        <taxon>Candidatus Amesiibacteriota</taxon>
    </lineage>
</organism>
<feature type="transmembrane region" description="Helical" evidence="8">
    <location>
        <begin position="277"/>
        <end position="294"/>
    </location>
</feature>